<accession>A0A4Z1NBM0</accession>
<proteinExistence type="predicted"/>
<dbReference type="AlphaFoldDB" id="A0A4Z1NBM0"/>
<keyword evidence="4" id="KW-1185">Reference proteome</keyword>
<evidence type="ECO:0000256" key="2">
    <source>
        <dbReference type="SAM" id="SignalP"/>
    </source>
</evidence>
<evidence type="ECO:0000256" key="1">
    <source>
        <dbReference type="SAM" id="MobiDB-lite"/>
    </source>
</evidence>
<evidence type="ECO:0000313" key="3">
    <source>
        <dbReference type="EMBL" id="TID12462.1"/>
    </source>
</evidence>
<name>A0A4Z1NBM0_9PEZI</name>
<feature type="chain" id="PRO_5021340424" evidence="2">
    <location>
        <begin position="24"/>
        <end position="128"/>
    </location>
</feature>
<sequence>MADRALLRASSAILLFFFEHLHSHHISTSTWRELPKVKSTVSAILDTRLESDLQRHEDFIHEWNRTAYGEASYTSKSALLSKSRRFIRKSSSGGMKRRRFSSETSSASGNKLKTDVGVEMLRIELMRS</sequence>
<feature type="region of interest" description="Disordered" evidence="1">
    <location>
        <begin position="89"/>
        <end position="109"/>
    </location>
</feature>
<reference evidence="3 4" key="1">
    <citation type="submission" date="2019-04" db="EMBL/GenBank/DDBJ databases">
        <title>High contiguity whole genome sequence and gene annotation resource for two Venturia nashicola isolates.</title>
        <authorList>
            <person name="Prokchorchik M."/>
            <person name="Won K."/>
            <person name="Lee Y."/>
            <person name="Choi E.D."/>
            <person name="Segonzac C."/>
            <person name="Sohn K.H."/>
        </authorList>
    </citation>
    <scope>NUCLEOTIDE SEQUENCE [LARGE SCALE GENOMIC DNA]</scope>
    <source>
        <strain evidence="3 4">PRI2</strain>
    </source>
</reference>
<protein>
    <submittedName>
        <fullName evidence="3">Uncharacterized protein</fullName>
    </submittedName>
</protein>
<gene>
    <name evidence="3" type="ORF">E6O75_ATG02925</name>
</gene>
<dbReference type="Proteomes" id="UP000298493">
    <property type="component" value="Unassembled WGS sequence"/>
</dbReference>
<comment type="caution">
    <text evidence="3">The sequence shown here is derived from an EMBL/GenBank/DDBJ whole genome shotgun (WGS) entry which is preliminary data.</text>
</comment>
<feature type="signal peptide" evidence="2">
    <location>
        <begin position="1"/>
        <end position="23"/>
    </location>
</feature>
<keyword evidence="2" id="KW-0732">Signal</keyword>
<dbReference type="EMBL" id="SNSC02000043">
    <property type="protein sequence ID" value="TID12462.1"/>
    <property type="molecule type" value="Genomic_DNA"/>
</dbReference>
<organism evidence="3 4">
    <name type="scientific">Venturia nashicola</name>
    <dbReference type="NCBI Taxonomy" id="86259"/>
    <lineage>
        <taxon>Eukaryota</taxon>
        <taxon>Fungi</taxon>
        <taxon>Dikarya</taxon>
        <taxon>Ascomycota</taxon>
        <taxon>Pezizomycotina</taxon>
        <taxon>Dothideomycetes</taxon>
        <taxon>Pleosporomycetidae</taxon>
        <taxon>Venturiales</taxon>
        <taxon>Venturiaceae</taxon>
        <taxon>Venturia</taxon>
    </lineage>
</organism>
<evidence type="ECO:0000313" key="4">
    <source>
        <dbReference type="Proteomes" id="UP000298493"/>
    </source>
</evidence>